<dbReference type="EMBL" id="CABPRJ010000129">
    <property type="protein sequence ID" value="VVC27480.1"/>
    <property type="molecule type" value="Genomic_DNA"/>
</dbReference>
<dbReference type="Proteomes" id="UP000325440">
    <property type="component" value="Unassembled WGS sequence"/>
</dbReference>
<gene>
    <name evidence="3" type="ORF">CINCED_3A013893</name>
</gene>
<name>A0A5E4M5N6_9HEMI</name>
<feature type="compositionally biased region" description="Low complexity" evidence="1">
    <location>
        <begin position="155"/>
        <end position="172"/>
    </location>
</feature>
<organism evidence="3 4">
    <name type="scientific">Cinara cedri</name>
    <dbReference type="NCBI Taxonomy" id="506608"/>
    <lineage>
        <taxon>Eukaryota</taxon>
        <taxon>Metazoa</taxon>
        <taxon>Ecdysozoa</taxon>
        <taxon>Arthropoda</taxon>
        <taxon>Hexapoda</taxon>
        <taxon>Insecta</taxon>
        <taxon>Pterygota</taxon>
        <taxon>Neoptera</taxon>
        <taxon>Paraneoptera</taxon>
        <taxon>Hemiptera</taxon>
        <taxon>Sternorrhyncha</taxon>
        <taxon>Aphidomorpha</taxon>
        <taxon>Aphidoidea</taxon>
        <taxon>Aphididae</taxon>
        <taxon>Lachninae</taxon>
        <taxon>Cinara</taxon>
    </lineage>
</organism>
<dbReference type="PROSITE" id="PS51029">
    <property type="entry name" value="MADF"/>
    <property type="match status" value="1"/>
</dbReference>
<evidence type="ECO:0000313" key="4">
    <source>
        <dbReference type="Proteomes" id="UP000325440"/>
    </source>
</evidence>
<dbReference type="PANTHER" id="PTHR12243">
    <property type="entry name" value="MADF DOMAIN TRANSCRIPTION FACTOR"/>
    <property type="match status" value="1"/>
</dbReference>
<feature type="domain" description="MADF" evidence="2">
    <location>
        <begin position="11"/>
        <end position="104"/>
    </location>
</feature>
<evidence type="ECO:0000259" key="2">
    <source>
        <dbReference type="PROSITE" id="PS51029"/>
    </source>
</evidence>
<dbReference type="Pfam" id="PF10545">
    <property type="entry name" value="MADF_DNA_bdg"/>
    <property type="match status" value="1"/>
</dbReference>
<dbReference type="PANTHER" id="PTHR12243:SF67">
    <property type="entry name" value="COREPRESSOR OF PANGOLIN, ISOFORM A-RELATED"/>
    <property type="match status" value="1"/>
</dbReference>
<evidence type="ECO:0000313" key="3">
    <source>
        <dbReference type="EMBL" id="VVC27480.1"/>
    </source>
</evidence>
<dbReference type="AlphaFoldDB" id="A0A5E4M5N6"/>
<feature type="non-terminal residue" evidence="3">
    <location>
        <position position="286"/>
    </location>
</feature>
<protein>
    <submittedName>
        <fullName evidence="3">MADF domain</fullName>
    </submittedName>
</protein>
<dbReference type="OrthoDB" id="6624970at2759"/>
<proteinExistence type="predicted"/>
<dbReference type="InterPro" id="IPR039353">
    <property type="entry name" value="TF_Adf1"/>
</dbReference>
<dbReference type="InterPro" id="IPR006578">
    <property type="entry name" value="MADF-dom"/>
</dbReference>
<accession>A0A5E4M5N6</accession>
<keyword evidence="4" id="KW-1185">Reference proteome</keyword>
<evidence type="ECO:0000256" key="1">
    <source>
        <dbReference type="SAM" id="MobiDB-lite"/>
    </source>
</evidence>
<reference evidence="3 4" key="1">
    <citation type="submission" date="2019-08" db="EMBL/GenBank/DDBJ databases">
        <authorList>
            <person name="Alioto T."/>
            <person name="Alioto T."/>
            <person name="Gomez Garrido J."/>
        </authorList>
    </citation>
    <scope>NUCLEOTIDE SEQUENCE [LARGE SCALE GENOMIC DNA]</scope>
</reference>
<sequence length="286" mass="33626">MCDWYNEFTLKFLEFCRNERVIWDPMHPYHRDRKIVKDAWVRLRGHLEYPVTELKEKKQSLMATFRGHLRKKKSLTGSGSGVNDIYKPTWFAYEYMESSLGPVYRCQKTIDTQVTSFASDEQSQSEEISSLYIEENQSMVTENMEHTSTVVPEQPNTTPRPTPTFRRSSNPPELQEAGNQTKEAFGMVKNVITKRTVDEEDDEYDLFAKSIMKNIRKLPERERKEFIKEIDSFSSNLNNVHVHSKVKTEVLNTKMRVTYKASLHVYCVHSHYLTTSLSLNMYCRHK</sequence>
<feature type="region of interest" description="Disordered" evidence="1">
    <location>
        <begin position="146"/>
        <end position="177"/>
    </location>
</feature>